<dbReference type="InterPro" id="IPR010730">
    <property type="entry name" value="HET"/>
</dbReference>
<evidence type="ECO:0000313" key="2">
    <source>
        <dbReference type="EMBL" id="KAF2028574.1"/>
    </source>
</evidence>
<proteinExistence type="predicted"/>
<dbReference type="Pfam" id="PF06985">
    <property type="entry name" value="HET"/>
    <property type="match status" value="1"/>
</dbReference>
<keyword evidence="3" id="KW-1185">Reference proteome</keyword>
<dbReference type="PANTHER" id="PTHR33112:SF9">
    <property type="entry name" value="HETEROKARYON INCOMPATIBILITY DOMAIN-CONTAINING PROTEIN"/>
    <property type="match status" value="1"/>
</dbReference>
<feature type="domain" description="Heterokaryon incompatibility" evidence="1">
    <location>
        <begin position="68"/>
        <end position="213"/>
    </location>
</feature>
<accession>A0A9P4LM24</accession>
<evidence type="ECO:0000259" key="1">
    <source>
        <dbReference type="Pfam" id="PF06985"/>
    </source>
</evidence>
<evidence type="ECO:0000313" key="3">
    <source>
        <dbReference type="Proteomes" id="UP000799777"/>
    </source>
</evidence>
<comment type="caution">
    <text evidence="2">The sequence shown here is derived from an EMBL/GenBank/DDBJ whole genome shotgun (WGS) entry which is preliminary data.</text>
</comment>
<gene>
    <name evidence="2" type="ORF">EK21DRAFT_69503</name>
</gene>
<dbReference type="Proteomes" id="UP000799777">
    <property type="component" value="Unassembled WGS sequence"/>
</dbReference>
<dbReference type="AlphaFoldDB" id="A0A9P4LM24"/>
<dbReference type="OrthoDB" id="5362512at2759"/>
<name>A0A9P4LM24_9PLEO</name>
<sequence length="345" mass="39486">MARNSGLSFWHKVDVSPGTISPNIDEKLEVEIRASGFRFKGNASERELFVVDRKNVRLIETGDIVGQWACLSHCWGGHQPLMTTRKTLPEFLDSILWNDLPKTFQDAVSFTRKFQIPYLWIDSLCIVQDDVKDWEIQSAQMATIYQNAILTLAASASTGPHHGMFRRADLAHLDNSVQNLVGHSGLDKIRTRKYLRHNEAELPLLQRGWVHQERLLSPRVLHFGQEEMMWECMECLTCECNGLNLSDRSRLIWLAPKDRFHRYSFSLLNWKHERGPPAWHAVVSDYSRMALTKPEDIFPAISGLAKSIASATGWEYAAGLWKENLLVDLMRTMAGTDILLGVRRE</sequence>
<dbReference type="EMBL" id="ML978211">
    <property type="protein sequence ID" value="KAF2028574.1"/>
    <property type="molecule type" value="Genomic_DNA"/>
</dbReference>
<organism evidence="2 3">
    <name type="scientific">Setomelanomma holmii</name>
    <dbReference type="NCBI Taxonomy" id="210430"/>
    <lineage>
        <taxon>Eukaryota</taxon>
        <taxon>Fungi</taxon>
        <taxon>Dikarya</taxon>
        <taxon>Ascomycota</taxon>
        <taxon>Pezizomycotina</taxon>
        <taxon>Dothideomycetes</taxon>
        <taxon>Pleosporomycetidae</taxon>
        <taxon>Pleosporales</taxon>
        <taxon>Pleosporineae</taxon>
        <taxon>Phaeosphaeriaceae</taxon>
        <taxon>Setomelanomma</taxon>
    </lineage>
</organism>
<reference evidence="2" key="1">
    <citation type="journal article" date="2020" name="Stud. Mycol.">
        <title>101 Dothideomycetes genomes: a test case for predicting lifestyles and emergence of pathogens.</title>
        <authorList>
            <person name="Haridas S."/>
            <person name="Albert R."/>
            <person name="Binder M."/>
            <person name="Bloem J."/>
            <person name="Labutti K."/>
            <person name="Salamov A."/>
            <person name="Andreopoulos B."/>
            <person name="Baker S."/>
            <person name="Barry K."/>
            <person name="Bills G."/>
            <person name="Bluhm B."/>
            <person name="Cannon C."/>
            <person name="Castanera R."/>
            <person name="Culley D."/>
            <person name="Daum C."/>
            <person name="Ezra D."/>
            <person name="Gonzalez J."/>
            <person name="Henrissat B."/>
            <person name="Kuo A."/>
            <person name="Liang C."/>
            <person name="Lipzen A."/>
            <person name="Lutzoni F."/>
            <person name="Magnuson J."/>
            <person name="Mondo S."/>
            <person name="Nolan M."/>
            <person name="Ohm R."/>
            <person name="Pangilinan J."/>
            <person name="Park H.-J."/>
            <person name="Ramirez L."/>
            <person name="Alfaro M."/>
            <person name="Sun H."/>
            <person name="Tritt A."/>
            <person name="Yoshinaga Y."/>
            <person name="Zwiers L.-H."/>
            <person name="Turgeon B."/>
            <person name="Goodwin S."/>
            <person name="Spatafora J."/>
            <person name="Crous P."/>
            <person name="Grigoriev I."/>
        </authorList>
    </citation>
    <scope>NUCLEOTIDE SEQUENCE</scope>
    <source>
        <strain evidence="2">CBS 110217</strain>
    </source>
</reference>
<dbReference type="PANTHER" id="PTHR33112">
    <property type="entry name" value="DOMAIN PROTEIN, PUTATIVE-RELATED"/>
    <property type="match status" value="1"/>
</dbReference>
<protein>
    <submittedName>
        <fullName evidence="2">HET-domain-containing protein</fullName>
    </submittedName>
</protein>